<keyword evidence="2" id="KW-1185">Reference proteome</keyword>
<dbReference type="SUPFAM" id="SSF56601">
    <property type="entry name" value="beta-lactamase/transpeptidase-like"/>
    <property type="match status" value="1"/>
</dbReference>
<proteinExistence type="predicted"/>
<dbReference type="Proteomes" id="UP000735302">
    <property type="component" value="Unassembled WGS sequence"/>
</dbReference>
<dbReference type="PANTHER" id="PTHR43319:SF3">
    <property type="entry name" value="BETA-LACTAMASE-RELATED DOMAIN-CONTAINING PROTEIN"/>
    <property type="match status" value="1"/>
</dbReference>
<sequence length="224" mass="25161">MKAFWIRVGDVRYREGFLYALRSQGIELYIGLPPHLFHRFARIHEASIWEGRIDPIGIFFTFLSPYFAPVSNSWDIQRKFERINSPDLLSIGLASGNAVASARGVAKMYDFVANNGSVGHQQLLSPTVVAAFAEPVTRSLPNVFHADNLIVRGLIVRNVEGHHHIGHSGLPGNYAWADITIGAGFAYLTNHLTMYLEDDPRQVSLRRAFLECFSKYQESLKGKT</sequence>
<dbReference type="AlphaFoldDB" id="A0AAV4BXY9"/>
<evidence type="ECO:0000313" key="1">
    <source>
        <dbReference type="EMBL" id="GFO24503.1"/>
    </source>
</evidence>
<protein>
    <submittedName>
        <fullName evidence="1">Beta-lactamase</fullName>
    </submittedName>
</protein>
<gene>
    <name evidence="1" type="ORF">PoB_005100800</name>
</gene>
<organism evidence="1 2">
    <name type="scientific">Plakobranchus ocellatus</name>
    <dbReference type="NCBI Taxonomy" id="259542"/>
    <lineage>
        <taxon>Eukaryota</taxon>
        <taxon>Metazoa</taxon>
        <taxon>Spiralia</taxon>
        <taxon>Lophotrochozoa</taxon>
        <taxon>Mollusca</taxon>
        <taxon>Gastropoda</taxon>
        <taxon>Heterobranchia</taxon>
        <taxon>Euthyneura</taxon>
        <taxon>Panpulmonata</taxon>
        <taxon>Sacoglossa</taxon>
        <taxon>Placobranchoidea</taxon>
        <taxon>Plakobranchidae</taxon>
        <taxon>Plakobranchus</taxon>
    </lineage>
</organism>
<name>A0AAV4BXY9_9GAST</name>
<comment type="caution">
    <text evidence="1">The sequence shown here is derived from an EMBL/GenBank/DDBJ whole genome shotgun (WGS) entry which is preliminary data.</text>
</comment>
<dbReference type="InterPro" id="IPR052907">
    <property type="entry name" value="Beta-lactamase/esterase"/>
</dbReference>
<evidence type="ECO:0000313" key="2">
    <source>
        <dbReference type="Proteomes" id="UP000735302"/>
    </source>
</evidence>
<dbReference type="InterPro" id="IPR012338">
    <property type="entry name" value="Beta-lactam/transpept-like"/>
</dbReference>
<accession>A0AAV4BXY9</accession>
<reference evidence="1 2" key="1">
    <citation type="journal article" date="2021" name="Elife">
        <title>Chloroplast acquisition without the gene transfer in kleptoplastic sea slugs, Plakobranchus ocellatus.</title>
        <authorList>
            <person name="Maeda T."/>
            <person name="Takahashi S."/>
            <person name="Yoshida T."/>
            <person name="Shimamura S."/>
            <person name="Takaki Y."/>
            <person name="Nagai Y."/>
            <person name="Toyoda A."/>
            <person name="Suzuki Y."/>
            <person name="Arimoto A."/>
            <person name="Ishii H."/>
            <person name="Satoh N."/>
            <person name="Nishiyama T."/>
            <person name="Hasebe M."/>
            <person name="Maruyama T."/>
            <person name="Minagawa J."/>
            <person name="Obokata J."/>
            <person name="Shigenobu S."/>
        </authorList>
    </citation>
    <scope>NUCLEOTIDE SEQUENCE [LARGE SCALE GENOMIC DNA]</scope>
</reference>
<dbReference type="PANTHER" id="PTHR43319">
    <property type="entry name" value="BETA-LACTAMASE-RELATED"/>
    <property type="match status" value="1"/>
</dbReference>
<dbReference type="EMBL" id="BLXT01005617">
    <property type="protein sequence ID" value="GFO24503.1"/>
    <property type="molecule type" value="Genomic_DNA"/>
</dbReference>
<dbReference type="Gene3D" id="3.40.710.10">
    <property type="entry name" value="DD-peptidase/beta-lactamase superfamily"/>
    <property type="match status" value="1"/>
</dbReference>